<sequence>MNDFKNKFKTATAQRTFTPRLNRAVRVSSYDLTGDSYESHFVIGKDLITKQEVKISLTPQSTATASGHSRLELAQIADPTSGKVHVAVGGILIFENCRMKSGNHYISDWSNAVQHHPEKIHETISMGYSTVVLQPSRLDPRNANKPMYNTAFVRRAETNKAMAFSCSSTKELFRFIQETLTLNEGEGGKRPEAIIRYVDRTEGEVDVGSVIITAPTEKVEQENQLTANRVCDAAKTMRYLFAERNDDTHSSVTALQLIFEHMAENPTLPIEQFMVEVIPVVRRNFGSEKRKSFFELVDDERSGGTVKRNARSAKGKTVFSRYHIPRTNGEYGYDKVWLPSFSSELCAFDTVMNQGVESRQPKDYRFIRDIFTTDVFPKGFETDYLPTKNYSDNSFMVERYKASTNAAQEKPTNNQRNGANQHSVQQQQVETVSQAPNQQQTQSTHVSQYVAEPALIGDTTNEVSEDELFGELTEMLNRDAA</sequence>
<dbReference type="Proteomes" id="UP000308018">
    <property type="component" value="Unassembled WGS sequence"/>
</dbReference>
<organism evidence="2 4">
    <name type="scientific">Vibrio tasmaniensis</name>
    <dbReference type="NCBI Taxonomy" id="212663"/>
    <lineage>
        <taxon>Bacteria</taxon>
        <taxon>Pseudomonadati</taxon>
        <taxon>Pseudomonadota</taxon>
        <taxon>Gammaproteobacteria</taxon>
        <taxon>Vibrionales</taxon>
        <taxon>Vibrionaceae</taxon>
        <taxon>Vibrio</taxon>
    </lineage>
</organism>
<evidence type="ECO:0000313" key="4">
    <source>
        <dbReference type="Proteomes" id="UP000235579"/>
    </source>
</evidence>
<protein>
    <submittedName>
        <fullName evidence="2">Uncharacterized protein</fullName>
    </submittedName>
</protein>
<reference evidence="2" key="2">
    <citation type="submission" date="2016-07" db="EMBL/GenBank/DDBJ databases">
        <authorList>
            <person name="Wan K."/>
            <person name="Booth B."/>
            <person name="Spirohn K."/>
            <person name="Hao T."/>
            <person name="Hu Y."/>
            <person name="Calderwood M."/>
            <person name="Hill D."/>
            <person name="Mohr S."/>
            <person name="Vidal M."/>
            <person name="Celniker S."/>
            <person name="Perrimon N."/>
        </authorList>
    </citation>
    <scope>NUCLEOTIDE SEQUENCE</scope>
    <source>
        <strain evidence="2">10N.222.48.A2</strain>
    </source>
</reference>
<feature type="compositionally biased region" description="Polar residues" evidence="1">
    <location>
        <begin position="435"/>
        <end position="446"/>
    </location>
</feature>
<evidence type="ECO:0000256" key="1">
    <source>
        <dbReference type="SAM" id="MobiDB-lite"/>
    </source>
</evidence>
<proteinExistence type="predicted"/>
<reference evidence="4" key="1">
    <citation type="submission" date="2016-07" db="EMBL/GenBank/DDBJ databases">
        <title>Nontailed viruses are major unrecognized killers of bacteria in the ocean.</title>
        <authorList>
            <person name="Kauffman K."/>
            <person name="Hussain F."/>
            <person name="Yang J."/>
            <person name="Arevalo P."/>
            <person name="Brown J."/>
            <person name="Cutler M."/>
            <person name="Kelly L."/>
            <person name="Polz M.F."/>
        </authorList>
    </citation>
    <scope>NUCLEOTIDE SEQUENCE [LARGE SCALE GENOMIC DNA]</scope>
    <source>
        <strain evidence="4">10N.222.48.A2</strain>
    </source>
</reference>
<evidence type="ECO:0000313" key="5">
    <source>
        <dbReference type="Proteomes" id="UP000308018"/>
    </source>
</evidence>
<dbReference type="EMBL" id="MDBP01000014">
    <property type="protein sequence ID" value="PMP17768.1"/>
    <property type="molecule type" value="Genomic_DNA"/>
</dbReference>
<dbReference type="AlphaFoldDB" id="A0A2N7NNA0"/>
<evidence type="ECO:0000313" key="3">
    <source>
        <dbReference type="EMBL" id="TKG28006.1"/>
    </source>
</evidence>
<feature type="compositionally biased region" description="Polar residues" evidence="1">
    <location>
        <begin position="406"/>
        <end position="420"/>
    </location>
</feature>
<dbReference type="EMBL" id="SYVV01000043">
    <property type="protein sequence ID" value="TKG28006.1"/>
    <property type="molecule type" value="Genomic_DNA"/>
</dbReference>
<gene>
    <name evidence="2" type="ORF">BCS92_05010</name>
    <name evidence="3" type="ORF">FC057_22730</name>
</gene>
<reference evidence="3 5" key="4">
    <citation type="submission" date="2019-04" db="EMBL/GenBank/DDBJ databases">
        <title>A reverse ecology approach based on a biological definition of microbial populations.</title>
        <authorList>
            <person name="Arevalo P."/>
            <person name="Vaninsberghe D."/>
            <person name="Elsherbini J."/>
            <person name="Gore J."/>
            <person name="Polz M."/>
        </authorList>
    </citation>
    <scope>NUCLEOTIDE SEQUENCE [LARGE SCALE GENOMIC DNA]</scope>
    <source>
        <strain evidence="3 5">10N.222.45.A8</strain>
    </source>
</reference>
<name>A0A2N7NNA0_9VIBR</name>
<dbReference type="Proteomes" id="UP000235579">
    <property type="component" value="Unassembled WGS sequence"/>
</dbReference>
<comment type="caution">
    <text evidence="2">The sequence shown here is derived from an EMBL/GenBank/DDBJ whole genome shotgun (WGS) entry which is preliminary data.</text>
</comment>
<accession>A0A2N7NNA0</accession>
<feature type="compositionally biased region" description="Low complexity" evidence="1">
    <location>
        <begin position="421"/>
        <end position="434"/>
    </location>
</feature>
<evidence type="ECO:0000313" key="2">
    <source>
        <dbReference type="EMBL" id="PMP17768.1"/>
    </source>
</evidence>
<feature type="region of interest" description="Disordered" evidence="1">
    <location>
        <begin position="406"/>
        <end position="446"/>
    </location>
</feature>
<reference evidence="2" key="3">
    <citation type="journal article" date="2018" name="Nature">
        <title>A major lineage of non-tailed dsDNA viruses as unrecognized killers of marine bacteria.</title>
        <authorList>
            <person name="Kauffman K.M."/>
            <person name="Hussain F.A."/>
            <person name="Yang J."/>
            <person name="Arevalo P."/>
            <person name="Brown J.M."/>
            <person name="Chang W.K."/>
            <person name="VanInsberghe D."/>
            <person name="Elsherbini J."/>
            <person name="Sharma R.S."/>
            <person name="Cutler M.B."/>
            <person name="Kelly L."/>
            <person name="Polz M.F."/>
        </authorList>
    </citation>
    <scope>NUCLEOTIDE SEQUENCE</scope>
    <source>
        <strain evidence="2">10N.222.48.A2</strain>
    </source>
</reference>
<dbReference type="RefSeq" id="WP_102257415.1">
    <property type="nucleotide sequence ID" value="NZ_MDBG01000002.1"/>
</dbReference>